<dbReference type="EMBL" id="OANS01000002">
    <property type="protein sequence ID" value="SNX28378.1"/>
    <property type="molecule type" value="Genomic_DNA"/>
</dbReference>
<dbReference type="AlphaFoldDB" id="A0A240DYV5"/>
<gene>
    <name evidence="1" type="ORF">SAMN06295945_0708</name>
</gene>
<sequence length="108" mass="12355">MAALTESELIERLCRTFNTQFSGNRNAMQSLATTIELSESLHPGLRGLNGKNFLSSFTDRMNVWHPDEVRVLVIDMMIHLVKEKITTDSSKQALSREIDGYLLPIKFW</sequence>
<protein>
    <submittedName>
        <fullName evidence="1">Uncharacterized protein</fullName>
    </submittedName>
</protein>
<dbReference type="Proteomes" id="UP000218069">
    <property type="component" value="Unassembled WGS sequence"/>
</dbReference>
<organism evidence="1 2">
    <name type="scientific">Polynucleobacter meluiroseus</name>
    <dbReference type="NCBI Taxonomy" id="1938814"/>
    <lineage>
        <taxon>Bacteria</taxon>
        <taxon>Pseudomonadati</taxon>
        <taxon>Pseudomonadota</taxon>
        <taxon>Betaproteobacteria</taxon>
        <taxon>Burkholderiales</taxon>
        <taxon>Burkholderiaceae</taxon>
        <taxon>Polynucleobacter</taxon>
    </lineage>
</organism>
<reference evidence="2" key="1">
    <citation type="submission" date="2017-08" db="EMBL/GenBank/DDBJ databases">
        <authorList>
            <person name="Varghese N."/>
            <person name="Submissions S."/>
        </authorList>
    </citation>
    <scope>NUCLEOTIDE SEQUENCE [LARGE SCALE GENOMIC DNA]</scope>
    <source>
        <strain evidence="2">AP-Melu-1000-B4</strain>
    </source>
</reference>
<keyword evidence="2" id="KW-1185">Reference proteome</keyword>
<accession>A0A240DYV5</accession>
<name>A0A240DYV5_9BURK</name>
<evidence type="ECO:0000313" key="2">
    <source>
        <dbReference type="Proteomes" id="UP000218069"/>
    </source>
</evidence>
<dbReference type="OrthoDB" id="9831341at2"/>
<dbReference type="RefSeq" id="WP_096672493.1">
    <property type="nucleotide sequence ID" value="NZ_OANS01000002.1"/>
</dbReference>
<evidence type="ECO:0000313" key="1">
    <source>
        <dbReference type="EMBL" id="SNX28378.1"/>
    </source>
</evidence>
<proteinExistence type="predicted"/>